<protein>
    <recommendedName>
        <fullName evidence="2">Gylcosyl hydrolase 115 C-terminal domain-containing protein</fullName>
    </recommendedName>
</protein>
<dbReference type="InterPro" id="IPR029018">
    <property type="entry name" value="Hex-like_dom2"/>
</dbReference>
<dbReference type="EMBL" id="JAQGDS010000005">
    <property type="protein sequence ID" value="KAJ6260449.1"/>
    <property type="molecule type" value="Genomic_DNA"/>
</dbReference>
<dbReference type="InterPro" id="IPR041437">
    <property type="entry name" value="GH115_C"/>
</dbReference>
<accession>A0AAD6IYR1</accession>
<dbReference type="InterPro" id="IPR031924">
    <property type="entry name" value="GH115"/>
</dbReference>
<dbReference type="Gene3D" id="3.30.379.10">
    <property type="entry name" value="Chitobiase/beta-hexosaminidase domain 2-like"/>
    <property type="match status" value="1"/>
</dbReference>
<dbReference type="InterPro" id="IPR042301">
    <property type="entry name" value="GH115_sf"/>
</dbReference>
<dbReference type="Proteomes" id="UP001221413">
    <property type="component" value="Unassembled WGS sequence"/>
</dbReference>
<evidence type="ECO:0000313" key="4">
    <source>
        <dbReference type="Proteomes" id="UP001221413"/>
    </source>
</evidence>
<dbReference type="GO" id="GO:0016787">
    <property type="term" value="F:hydrolase activity"/>
    <property type="evidence" value="ECO:0007669"/>
    <property type="project" value="UniProtKB-KW"/>
</dbReference>
<organism evidence="3 4">
    <name type="scientific">Drechslerella dactyloides</name>
    <name type="common">Nematode-trapping fungus</name>
    <name type="synonym">Arthrobotrys dactyloides</name>
    <dbReference type="NCBI Taxonomy" id="74499"/>
    <lineage>
        <taxon>Eukaryota</taxon>
        <taxon>Fungi</taxon>
        <taxon>Dikarya</taxon>
        <taxon>Ascomycota</taxon>
        <taxon>Pezizomycotina</taxon>
        <taxon>Orbiliomycetes</taxon>
        <taxon>Orbiliales</taxon>
        <taxon>Orbiliaceae</taxon>
        <taxon>Drechslerella</taxon>
    </lineage>
</organism>
<dbReference type="PANTHER" id="PTHR37842:SF2">
    <property type="entry name" value="GYLCOSYL HYDROLASE 115 C-TERMINAL DOMAIN-CONTAINING PROTEIN"/>
    <property type="match status" value="1"/>
</dbReference>
<keyword evidence="4" id="KW-1185">Reference proteome</keyword>
<evidence type="ECO:0000313" key="3">
    <source>
        <dbReference type="EMBL" id="KAJ6260449.1"/>
    </source>
</evidence>
<feature type="domain" description="Gylcosyl hydrolase 115 C-terminal" evidence="2">
    <location>
        <begin position="836"/>
        <end position="1004"/>
    </location>
</feature>
<keyword evidence="1" id="KW-0378">Hydrolase</keyword>
<dbReference type="Gene3D" id="2.60.120.1620">
    <property type="match status" value="1"/>
</dbReference>
<dbReference type="Gene3D" id="1.20.58.2150">
    <property type="match status" value="1"/>
</dbReference>
<dbReference type="AlphaFoldDB" id="A0AAD6IYR1"/>
<sequence>MYTDPASEIVVLWIANWVIYTMRRFFNIVRAAAVALAGSGLVDALGQSPIVGFTSSRGSIQLAGPNANSIIVMDGRDWPGVIRAGEDLAADFGRVTGTDLKYYVQNTTKGLPKTEYAIIIGTVGKSAFIDGLIAKGDLDVSKINGTWESYTTTLLLRPATAPGIHKALIIAGSDKRGTIFGTYDLSEQIGVSPWYWWADVPAIKHENIYALDVDRVQSSPSVKYRGLFLNDEQPALTGWVNAKFPKGKYGPGFDHNFHAKIFELLLRLRANYFWPTTWNSMFAVDDPLNQYTADYYGIVMGASHTEPMGSSTKEWNTFGNGTWDFAVNENNIVDFWHKTIRRAKPWENLITMAMRGNGDTALENPDHIALLERVIAKQRQILDDIYDTPVDKIPQMWCLYKEVQGYPEQGLTVPEDITFLWADDNWGNVRRLPIGDEPSREGGAGVYYHFDYVGDPRDYKWIDTVSLAQTYQQMKLSYDRGADRIWIVNVGDLKPLEVPIDFWFAMAYNVTSVTSLGVDGYLENFVAKTFGSQYAKDTAAVLAKYALLSSRKKYELLDSATYSVINYREAESVLADWKDLSDKAEALYNQIPSDYKPAFFQLVSHKCKAGYIIYDIYLNIAWNQRYAAERRNSANYLSSYVQKRFQDDWELQKQWDEMLDGKWVHFMDQTHFGYNYWQQPMRNTIGGLYFVQFPQNSLAGALGVAGEGSNGSIPGDDNSNAGTFNNNTIVLPVLEPYDSAGSRWIEVFSKGNEPFDFTVVPHNSWVKVNPSSGSIDPTVTGNSDVRVEISIDWASAPAGYNIAFIDIKSSAAYGDFGMPSIHLPVRKTSVPSGFKGFVESTGYVSIEAADTTRKNSAYEVIPNFGRTKSGVQLKDNTADTQSAPGGPALEYDIYTFSSPAKSNITCYLGTGLNNFPGRPLRYAIAIDDETPQVAKYVPDESSPGNLPPQWLIAVANSIWTFKTSHTIASGKHTLKFWALEPGVVLQKIVIDQGGVVPSYLGPPESKIL</sequence>
<evidence type="ECO:0000259" key="2">
    <source>
        <dbReference type="Pfam" id="PF17829"/>
    </source>
</evidence>
<comment type="caution">
    <text evidence="3">The sequence shown here is derived from an EMBL/GenBank/DDBJ whole genome shotgun (WGS) entry which is preliminary data.</text>
</comment>
<dbReference type="Pfam" id="PF15979">
    <property type="entry name" value="Glyco_hydro_115"/>
    <property type="match status" value="1"/>
</dbReference>
<name>A0AAD6IYR1_DREDA</name>
<reference evidence="3" key="1">
    <citation type="submission" date="2023-01" db="EMBL/GenBank/DDBJ databases">
        <title>The chitinases involved in constricting ring structure development in the nematode-trapping fungus Drechslerella dactyloides.</title>
        <authorList>
            <person name="Wang R."/>
            <person name="Zhang L."/>
            <person name="Tang P."/>
            <person name="Li S."/>
            <person name="Liang L."/>
        </authorList>
    </citation>
    <scope>NUCLEOTIDE SEQUENCE</scope>
    <source>
        <strain evidence="3">YMF1.00031</strain>
    </source>
</reference>
<dbReference type="Pfam" id="PF17829">
    <property type="entry name" value="GH115_C"/>
    <property type="match status" value="1"/>
</dbReference>
<dbReference type="Gene3D" id="3.20.20.520">
    <property type="entry name" value="Glycosyl hydrolase family 115"/>
    <property type="match status" value="1"/>
</dbReference>
<evidence type="ECO:0000256" key="1">
    <source>
        <dbReference type="ARBA" id="ARBA00022801"/>
    </source>
</evidence>
<dbReference type="PANTHER" id="PTHR37842">
    <property type="match status" value="1"/>
</dbReference>
<dbReference type="SUPFAM" id="SSF55545">
    <property type="entry name" value="beta-N-acetylhexosaminidase-like domain"/>
    <property type="match status" value="1"/>
</dbReference>
<proteinExistence type="predicted"/>
<gene>
    <name evidence="3" type="ORF">Dda_4675</name>
</gene>